<dbReference type="OrthoDB" id="5422338at2"/>
<dbReference type="InterPro" id="IPR011020">
    <property type="entry name" value="HTTM-like"/>
</dbReference>
<evidence type="ECO:0000256" key="1">
    <source>
        <dbReference type="ARBA" id="ARBA00004127"/>
    </source>
</evidence>
<feature type="domain" description="HTTM-like" evidence="6">
    <location>
        <begin position="4"/>
        <end position="266"/>
    </location>
</feature>
<name>A0A3B0B032_9ACTN</name>
<keyword evidence="3 5" id="KW-1133">Transmembrane helix</keyword>
<feature type="transmembrane region" description="Helical" evidence="5">
    <location>
        <begin position="228"/>
        <end position="255"/>
    </location>
</feature>
<accession>A0A3B0B032</accession>
<dbReference type="Proteomes" id="UP000270343">
    <property type="component" value="Unassembled WGS sequence"/>
</dbReference>
<evidence type="ECO:0000256" key="4">
    <source>
        <dbReference type="ARBA" id="ARBA00023136"/>
    </source>
</evidence>
<gene>
    <name evidence="7" type="ORF">D7231_24005</name>
</gene>
<dbReference type="RefSeq" id="WP_120757610.1">
    <property type="nucleotide sequence ID" value="NZ_RBAM01000010.1"/>
</dbReference>
<dbReference type="GO" id="GO:0012505">
    <property type="term" value="C:endomembrane system"/>
    <property type="evidence" value="ECO:0007669"/>
    <property type="project" value="UniProtKB-SubCell"/>
</dbReference>
<dbReference type="EMBL" id="RBAM01000010">
    <property type="protein sequence ID" value="RKN65884.1"/>
    <property type="molecule type" value="Genomic_DNA"/>
</dbReference>
<sequence>MLSAAGPLLSGAEAARAVLALSGPGLAVAAARDLRQAREFTGGGVLSWAVIGTNWPRQLAPVGALLVWERYRVVLALQLTAGVVAPFAALTPGSGAAVVAWLLLAAALLSLHRGGYGTDGADQMSALAVLCAAVTLSVGGTIGRLFLLFLACQLLLSYLIAGAAKLVSPVWRDGSCLAQILSTHSYRSPRLASLLRSRPRMGLLLSWGVMMLEVTFWCAVFLPSGPMWAFLAAGAALHLGIALTMGLHTFVFAFLSAYPALVFTATTFARW</sequence>
<evidence type="ECO:0000259" key="6">
    <source>
        <dbReference type="SMART" id="SM00752"/>
    </source>
</evidence>
<evidence type="ECO:0000256" key="5">
    <source>
        <dbReference type="SAM" id="Phobius"/>
    </source>
</evidence>
<feature type="transmembrane region" description="Helical" evidence="5">
    <location>
        <begin position="121"/>
        <end position="139"/>
    </location>
</feature>
<evidence type="ECO:0000256" key="3">
    <source>
        <dbReference type="ARBA" id="ARBA00022989"/>
    </source>
</evidence>
<protein>
    <recommendedName>
        <fullName evidence="6">HTTM-like domain-containing protein</fullName>
    </recommendedName>
</protein>
<keyword evidence="4 5" id="KW-0472">Membrane</keyword>
<keyword evidence="8" id="KW-1185">Reference proteome</keyword>
<dbReference type="AlphaFoldDB" id="A0A3B0B032"/>
<keyword evidence="2 5" id="KW-0812">Transmembrane</keyword>
<feature type="transmembrane region" description="Helical" evidence="5">
    <location>
        <begin position="203"/>
        <end position="222"/>
    </location>
</feature>
<comment type="caution">
    <text evidence="7">The sequence shown here is derived from an EMBL/GenBank/DDBJ whole genome shotgun (WGS) entry which is preliminary data.</text>
</comment>
<comment type="subcellular location">
    <subcellularLocation>
        <location evidence="1">Endomembrane system</location>
        <topology evidence="1">Multi-pass membrane protein</topology>
    </subcellularLocation>
</comment>
<dbReference type="SMART" id="SM00752">
    <property type="entry name" value="HTTM"/>
    <property type="match status" value="1"/>
</dbReference>
<reference evidence="7 8" key="1">
    <citation type="journal article" date="2015" name="Antonie Van Leeuwenhoek">
        <title>Streptomyces klenkii sp. nov., isolated from deep marine sediment.</title>
        <authorList>
            <person name="Veyisoglu A."/>
            <person name="Sahin N."/>
        </authorList>
    </citation>
    <scope>NUCLEOTIDE SEQUENCE [LARGE SCALE GENOMIC DNA]</scope>
    <source>
        <strain evidence="7 8">KCTC 29202</strain>
    </source>
</reference>
<organism evidence="7 8">
    <name type="scientific">Streptomyces klenkii</name>
    <dbReference type="NCBI Taxonomy" id="1420899"/>
    <lineage>
        <taxon>Bacteria</taxon>
        <taxon>Bacillati</taxon>
        <taxon>Actinomycetota</taxon>
        <taxon>Actinomycetes</taxon>
        <taxon>Kitasatosporales</taxon>
        <taxon>Streptomycetaceae</taxon>
        <taxon>Streptomyces</taxon>
    </lineage>
</organism>
<feature type="transmembrane region" description="Helical" evidence="5">
    <location>
        <begin position="87"/>
        <end position="109"/>
    </location>
</feature>
<proteinExistence type="predicted"/>
<evidence type="ECO:0000256" key="2">
    <source>
        <dbReference type="ARBA" id="ARBA00022692"/>
    </source>
</evidence>
<evidence type="ECO:0000313" key="7">
    <source>
        <dbReference type="EMBL" id="RKN65884.1"/>
    </source>
</evidence>
<evidence type="ECO:0000313" key="8">
    <source>
        <dbReference type="Proteomes" id="UP000270343"/>
    </source>
</evidence>